<evidence type="ECO:0000313" key="5">
    <source>
        <dbReference type="Proteomes" id="UP000218676"/>
    </source>
</evidence>
<gene>
    <name evidence="4" type="ORF">IC627_11075</name>
    <name evidence="3" type="ORF">PDPUS_1_00938</name>
</gene>
<evidence type="ECO:0000259" key="2">
    <source>
        <dbReference type="PROSITE" id="PS50851"/>
    </source>
</evidence>
<reference evidence="4 6" key="3">
    <citation type="submission" date="2020-09" db="EMBL/GenBank/DDBJ databases">
        <title>Complete, closed and curated genome sequences of Photobacterium damselae subsp. piscicida isolates from Australia indicate localised evolution and additional plasmid-borne pathogenicity mechanisms.</title>
        <authorList>
            <person name="Baseggio L."/>
            <person name="Silayeva O."/>
            <person name="Buller N."/>
            <person name="Landos M."/>
            <person name="Engelstaedter J."/>
            <person name="Barnes A.C."/>
        </authorList>
    </citation>
    <scope>NUCLEOTIDE SEQUENCE [LARGE SCALE GENOMIC DNA]</scope>
    <source>
        <strain evidence="4 6">AS-16-0540-1</strain>
    </source>
</reference>
<dbReference type="PROSITE" id="PS50851">
    <property type="entry name" value="CHEW"/>
    <property type="match status" value="1"/>
</dbReference>
<dbReference type="SUPFAM" id="SSF50341">
    <property type="entry name" value="CheW-like"/>
    <property type="match status" value="1"/>
</dbReference>
<evidence type="ECO:0000313" key="6">
    <source>
        <dbReference type="Proteomes" id="UP000516656"/>
    </source>
</evidence>
<dbReference type="SMART" id="SM00260">
    <property type="entry name" value="CheW"/>
    <property type="match status" value="1"/>
</dbReference>
<reference evidence="5" key="2">
    <citation type="submission" date="2017-05" db="EMBL/GenBank/DDBJ databases">
        <title>Whole genome sequence of fish pathogenic bacteria, Photobacterium damselae subsp. piscicida, strain 91-197, isolated from hybrid striped bass (Morone sp.) in USA.</title>
        <authorList>
            <person name="Teru Y."/>
            <person name="Hikima J."/>
            <person name="Kono T."/>
            <person name="Sakai M."/>
            <person name="Takano T."/>
            <person name="Hawke J.P."/>
            <person name="Takeyama H."/>
            <person name="Aoki T."/>
        </authorList>
    </citation>
    <scope>NUCLEOTIDE SEQUENCE [LARGE SCALE GENOMIC DNA]</scope>
    <source>
        <strain evidence="5">91-197</strain>
    </source>
</reference>
<organism evidence="3 5">
    <name type="scientific">Photobacterium damsela subsp. piscicida</name>
    <name type="common">Pasteurella piscicida</name>
    <dbReference type="NCBI Taxonomy" id="38294"/>
    <lineage>
        <taxon>Bacteria</taxon>
        <taxon>Pseudomonadati</taxon>
        <taxon>Pseudomonadota</taxon>
        <taxon>Gammaproteobacteria</taxon>
        <taxon>Vibrionales</taxon>
        <taxon>Vibrionaceae</taxon>
        <taxon>Photobacterium</taxon>
    </lineage>
</organism>
<reference evidence="3" key="1">
    <citation type="journal article" date="2017" name="Genome Announc.">
        <title>Whole-Genome Sequence of Photobacterium damselae subsp. piscicida Strain 91-197, Isolated from Hybrid Striped Bass (Morone sp.) in the United States.</title>
        <authorList>
            <person name="Teru Y."/>
            <person name="Hikima J."/>
            <person name="Kono T."/>
            <person name="Sakai M."/>
            <person name="Takano T."/>
            <person name="Hawke J.P."/>
            <person name="Takeyama H."/>
            <person name="Aoki T."/>
        </authorList>
    </citation>
    <scope>NUCLEOTIDE SEQUENCE</scope>
    <source>
        <strain evidence="3">91-197</strain>
    </source>
</reference>
<evidence type="ECO:0000313" key="3">
    <source>
        <dbReference type="EMBL" id="BAX52312.1"/>
    </source>
</evidence>
<dbReference type="Proteomes" id="UP000218676">
    <property type="component" value="Chromosome 1"/>
</dbReference>
<accession>A0A1V1V9L5</accession>
<dbReference type="Proteomes" id="UP000516656">
    <property type="component" value="Chromosome 1"/>
</dbReference>
<feature type="region of interest" description="Disordered" evidence="1">
    <location>
        <begin position="29"/>
        <end position="56"/>
    </location>
</feature>
<dbReference type="InterPro" id="IPR002545">
    <property type="entry name" value="CheW-lke_dom"/>
</dbReference>
<feature type="domain" description="CheW-like" evidence="2">
    <location>
        <begin position="252"/>
        <end position="389"/>
    </location>
</feature>
<dbReference type="PIRSF" id="PIRSF020479">
    <property type="entry name" value="UCP020479_CheW"/>
    <property type="match status" value="1"/>
</dbReference>
<dbReference type="RefSeq" id="WP_086957704.1">
    <property type="nucleotide sequence ID" value="NZ_AP018045.1"/>
</dbReference>
<dbReference type="GO" id="GO:0006935">
    <property type="term" value="P:chemotaxis"/>
    <property type="evidence" value="ECO:0007669"/>
    <property type="project" value="InterPro"/>
</dbReference>
<dbReference type="InterPro" id="IPR036061">
    <property type="entry name" value="CheW-like_dom_sf"/>
</dbReference>
<dbReference type="GO" id="GO:0007165">
    <property type="term" value="P:signal transduction"/>
    <property type="evidence" value="ECO:0007669"/>
    <property type="project" value="InterPro"/>
</dbReference>
<sequence length="402" mass="45101">MANKPLSSEQALDDYFSDLLVEELWDEPNSEGLDLKNPESEDLNFEAPDSKVSAPEHCSLEATSDISKNREGTDICDNAQDIKADSESTYLASKEKWPDTDTLTTCSRSLIHIEPKYAEPIQAESVFAEPILAEPISESQLQLQQLLDTWSLQQDEHWVSLADVHSEPAIELAIEPAIEPELEENSDALVVSTVEPEILADFSDSVEPIAATLPTLERDDAQFIDVETEHQALSLEVSAPINEWQGQFTTSSFQALFFEVNGVMFAVALEQLGGIHRLGELNHLLGRPKWYLGLQSSPSLQLDVVDTARWVMSDKLRNDDYLENYQYIVMLGESRWGLACDQLHGTQTLLSTDIQWREQAGKRPWLAGMVKEKMCALIHVSEMITMLNQGWDVKALTHDQSQ</sequence>
<proteinExistence type="predicted"/>
<dbReference type="InterPro" id="IPR014506">
    <property type="entry name" value="UCP020479_CheW"/>
</dbReference>
<name>A0A1V1V9L5_PHODP</name>
<dbReference type="EMBL" id="AP018045">
    <property type="protein sequence ID" value="BAX52312.1"/>
    <property type="molecule type" value="Genomic_DNA"/>
</dbReference>
<dbReference type="Pfam" id="PF01584">
    <property type="entry name" value="CheW"/>
    <property type="match status" value="1"/>
</dbReference>
<dbReference type="EMBL" id="CP061854">
    <property type="protein sequence ID" value="QOD55835.1"/>
    <property type="molecule type" value="Genomic_DNA"/>
</dbReference>
<protein>
    <submittedName>
        <fullName evidence="3">CheW-like domain protein</fullName>
    </submittedName>
    <submittedName>
        <fullName evidence="4">Chemotaxis protein CheW</fullName>
    </submittedName>
</protein>
<evidence type="ECO:0000256" key="1">
    <source>
        <dbReference type="SAM" id="MobiDB-lite"/>
    </source>
</evidence>
<evidence type="ECO:0000313" key="4">
    <source>
        <dbReference type="EMBL" id="QOD55835.1"/>
    </source>
</evidence>
<dbReference type="AlphaFoldDB" id="A0A1V1V9L5"/>